<gene>
    <name evidence="2" type="ORF">ACFOUT_05780</name>
</gene>
<dbReference type="Proteomes" id="UP001595814">
    <property type="component" value="Unassembled WGS sequence"/>
</dbReference>
<feature type="domain" description="Cupin type-2" evidence="1">
    <location>
        <begin position="56"/>
        <end position="112"/>
    </location>
</feature>
<dbReference type="SUPFAM" id="SSF51182">
    <property type="entry name" value="RmlC-like cupins"/>
    <property type="match status" value="1"/>
</dbReference>
<dbReference type="InterPro" id="IPR014710">
    <property type="entry name" value="RmlC-like_jellyroll"/>
</dbReference>
<proteinExistence type="predicted"/>
<dbReference type="EMBL" id="JBHSAW010000004">
    <property type="protein sequence ID" value="MFC4095373.1"/>
    <property type="molecule type" value="Genomic_DNA"/>
</dbReference>
<name>A0ABV8JND6_9FLAO</name>
<evidence type="ECO:0000313" key="3">
    <source>
        <dbReference type="Proteomes" id="UP001595814"/>
    </source>
</evidence>
<dbReference type="RefSeq" id="WP_225621107.1">
    <property type="nucleotide sequence ID" value="NZ_JACYFJ010000001.1"/>
</dbReference>
<evidence type="ECO:0000259" key="1">
    <source>
        <dbReference type="Pfam" id="PF07883"/>
    </source>
</evidence>
<accession>A0ABV8JND6</accession>
<dbReference type="Pfam" id="PF07883">
    <property type="entry name" value="Cupin_2"/>
    <property type="match status" value="1"/>
</dbReference>
<protein>
    <submittedName>
        <fullName evidence="2">Cupin domain-containing protein</fullName>
    </submittedName>
</protein>
<evidence type="ECO:0000313" key="2">
    <source>
        <dbReference type="EMBL" id="MFC4095373.1"/>
    </source>
</evidence>
<dbReference type="InterPro" id="IPR011051">
    <property type="entry name" value="RmlC_Cupin_sf"/>
</dbReference>
<organism evidence="2 3">
    <name type="scientific">Euzebyella saccharophila</name>
    <dbReference type="NCBI Taxonomy" id="679664"/>
    <lineage>
        <taxon>Bacteria</taxon>
        <taxon>Pseudomonadati</taxon>
        <taxon>Bacteroidota</taxon>
        <taxon>Flavobacteriia</taxon>
        <taxon>Flavobacteriales</taxon>
        <taxon>Flavobacteriaceae</taxon>
        <taxon>Euzebyella</taxon>
    </lineage>
</organism>
<dbReference type="InterPro" id="IPR013096">
    <property type="entry name" value="Cupin_2"/>
</dbReference>
<reference evidence="3" key="1">
    <citation type="journal article" date="2019" name="Int. J. Syst. Evol. Microbiol.">
        <title>The Global Catalogue of Microorganisms (GCM) 10K type strain sequencing project: providing services to taxonomists for standard genome sequencing and annotation.</title>
        <authorList>
            <consortium name="The Broad Institute Genomics Platform"/>
            <consortium name="The Broad Institute Genome Sequencing Center for Infectious Disease"/>
            <person name="Wu L."/>
            <person name="Ma J."/>
        </authorList>
    </citation>
    <scope>NUCLEOTIDE SEQUENCE [LARGE SCALE GENOMIC DNA]</scope>
    <source>
        <strain evidence="3">CECT 7477</strain>
    </source>
</reference>
<dbReference type="Gene3D" id="2.60.120.10">
    <property type="entry name" value="Jelly Rolls"/>
    <property type="match status" value="1"/>
</dbReference>
<sequence>MKKLALITLTIATLWSCGTVKNSHTMNLKTLHTQEKDVQTQLLFEPTDEKVISLQIEKNKSLEEHVSKVPAFLVCVSGKAVYSDEKGTKETLQAGDYVFIEANVKHQVDALKKSHFLLIK</sequence>
<comment type="caution">
    <text evidence="2">The sequence shown here is derived from an EMBL/GenBank/DDBJ whole genome shotgun (WGS) entry which is preliminary data.</text>
</comment>
<keyword evidence="3" id="KW-1185">Reference proteome</keyword>